<dbReference type="OrthoDB" id="9805230at2"/>
<dbReference type="STRING" id="52689.AKG39_15500"/>
<accession>A0A0L6TXR9</accession>
<evidence type="ECO:0000313" key="5">
    <source>
        <dbReference type="EMBL" id="KNZ40857.1"/>
    </source>
</evidence>
<dbReference type="PIRSF" id="PIRSF000858">
    <property type="entry name" value="SCOT-t"/>
    <property type="match status" value="1"/>
</dbReference>
<dbReference type="GO" id="GO:0008410">
    <property type="term" value="F:CoA-transferase activity"/>
    <property type="evidence" value="ECO:0007669"/>
    <property type="project" value="InterPro"/>
</dbReference>
<dbReference type="GO" id="GO:0046952">
    <property type="term" value="P:ketone body catabolic process"/>
    <property type="evidence" value="ECO:0007669"/>
    <property type="project" value="InterPro"/>
</dbReference>
<evidence type="ECO:0000256" key="3">
    <source>
        <dbReference type="PIRNR" id="PIRNR000858"/>
    </source>
</evidence>
<dbReference type="AlphaFoldDB" id="A0A0L6TXR9"/>
<evidence type="ECO:0000313" key="6">
    <source>
        <dbReference type="Proteomes" id="UP000036873"/>
    </source>
</evidence>
<dbReference type="PANTHER" id="PTHR43293">
    <property type="entry name" value="ACETATE COA-TRANSFERASE YDIF"/>
    <property type="match status" value="1"/>
</dbReference>
<name>A0A0L6TXR9_9FIRM</name>
<keyword evidence="2 3" id="KW-0808">Transferase</keyword>
<organism evidence="5 6">
    <name type="scientific">Acetobacterium bakii</name>
    <dbReference type="NCBI Taxonomy" id="52689"/>
    <lineage>
        <taxon>Bacteria</taxon>
        <taxon>Bacillati</taxon>
        <taxon>Bacillota</taxon>
        <taxon>Clostridia</taxon>
        <taxon>Eubacteriales</taxon>
        <taxon>Eubacteriaceae</taxon>
        <taxon>Acetobacterium</taxon>
    </lineage>
</organism>
<protein>
    <submittedName>
        <fullName evidence="5">CoA-transferase</fullName>
    </submittedName>
</protein>
<reference evidence="6" key="1">
    <citation type="submission" date="2015-07" db="EMBL/GenBank/DDBJ databases">
        <title>Draft genome sequence of Acetobacterium bakii DSM 8293, a potential psychrophilic chemical producer through syngas fermentation.</title>
        <authorList>
            <person name="Song Y."/>
            <person name="Hwang S."/>
            <person name="Cho B.-K."/>
        </authorList>
    </citation>
    <scope>NUCLEOTIDE SEQUENCE [LARGE SCALE GENOMIC DNA]</scope>
    <source>
        <strain evidence="6">DSM 8239</strain>
    </source>
</reference>
<keyword evidence="6" id="KW-1185">Reference proteome</keyword>
<comment type="similarity">
    <text evidence="1 3">Belongs to the 3-oxoacid CoA-transferase family.</text>
</comment>
<dbReference type="InterPro" id="IPR004165">
    <property type="entry name" value="CoA_trans_fam_I"/>
</dbReference>
<proteinExistence type="inferred from homology"/>
<dbReference type="SUPFAM" id="SSF100950">
    <property type="entry name" value="NagB/RpiA/CoA transferase-like"/>
    <property type="match status" value="2"/>
</dbReference>
<dbReference type="Gene3D" id="3.40.1080.10">
    <property type="entry name" value="Glutaconate Coenzyme A-transferase"/>
    <property type="match status" value="2"/>
</dbReference>
<dbReference type="RefSeq" id="WP_050741316.1">
    <property type="nucleotide sequence ID" value="NZ_LGYO01000042.1"/>
</dbReference>
<evidence type="ECO:0000256" key="2">
    <source>
        <dbReference type="ARBA" id="ARBA00022679"/>
    </source>
</evidence>
<dbReference type="Proteomes" id="UP000036873">
    <property type="component" value="Unassembled WGS sequence"/>
</dbReference>
<evidence type="ECO:0000256" key="4">
    <source>
        <dbReference type="PIRSR" id="PIRSR000858-1"/>
    </source>
</evidence>
<sequence>MNKQILASEAVGLIKDGSTVVWTTAGLCCFPEEIAVALEKSFLETGHPKNLTVVHSCGCGDGKDKGMNHLAYEGLTERLISGHTGQAPRMGELITENKIETYLLPQGVMAHLWREIAGKKPGVITKVGLRTYVDPRLQGGKITACTKEDLVELMEIDGQEWLRYKTFPIDVAIIRATTADEKGNLSMEKEGLLLEALPMAQAAKNSGGIVIAQVEYLAKAGTLHPLDVKVPGVLVDYIVVASPENHMQTIGTQFNPAFVGDIKMPMDSIKPMLFNERKIIARRAAMELVANGIVNLGIGIPDGVARVASEEGIADDLVMTTELGTYGGIPGGGDDFGVAYNAEAIIEHEAQFDFYDGGGLSAAFLGLAQTDKMGNLNVSKFGKKVVGSGGFINISQNSKKVVFCGTFTAGGGKFEIKDGKIRIIKEGSVKKFVNQVDHITFSGEYASLIKQPVLYITERAVFTLEDGEMTLIEIAPGINIERDILPAMEFEPRISPNLKVMDSSIFYEDWNQLKNIIESGSQA</sequence>
<dbReference type="Pfam" id="PF01144">
    <property type="entry name" value="CoA_trans"/>
    <property type="match status" value="1"/>
</dbReference>
<evidence type="ECO:0000256" key="1">
    <source>
        <dbReference type="ARBA" id="ARBA00007154"/>
    </source>
</evidence>
<dbReference type="EMBL" id="LGYO01000042">
    <property type="protein sequence ID" value="KNZ40857.1"/>
    <property type="molecule type" value="Genomic_DNA"/>
</dbReference>
<comment type="caution">
    <text evidence="5">The sequence shown here is derived from an EMBL/GenBank/DDBJ whole genome shotgun (WGS) entry which is preliminary data.</text>
</comment>
<dbReference type="PATRIC" id="fig|52689.4.peg.2623"/>
<feature type="active site" description="5-glutamyl coenzyme A thioester intermediate" evidence="4">
    <location>
        <position position="322"/>
    </location>
</feature>
<gene>
    <name evidence="5" type="ORF">AKG39_15500</name>
</gene>
<dbReference type="SMART" id="SM00882">
    <property type="entry name" value="CoA_trans"/>
    <property type="match status" value="2"/>
</dbReference>
<dbReference type="PANTHER" id="PTHR43293:SF1">
    <property type="entry name" value="ACETATE COA-TRANSFERASE YDIF"/>
    <property type="match status" value="1"/>
</dbReference>
<dbReference type="InterPro" id="IPR037171">
    <property type="entry name" value="NagB/RpiA_transferase-like"/>
</dbReference>
<dbReference type="InterPro" id="IPR014388">
    <property type="entry name" value="3-oxoacid_CoA-transferase"/>
</dbReference>